<sequence length="122" mass="14253">MLMLILRKEQIEVFARERRRLFEKKVLAKVRELAPTACVPYEPSRLPELIHNSINRAKTFGLTTESQMMKFIAVTLALSESFDELPRYAWAKEILEIQQFKADERIKLLCEVVSQDLPEQTS</sequence>
<organism evidence="1 2">
    <name type="scientific">Coleofasciculus chthonoplastes PCC 7420</name>
    <dbReference type="NCBI Taxonomy" id="118168"/>
    <lineage>
        <taxon>Bacteria</taxon>
        <taxon>Bacillati</taxon>
        <taxon>Cyanobacteriota</taxon>
        <taxon>Cyanophyceae</taxon>
        <taxon>Coleofasciculales</taxon>
        <taxon>Coleofasciculaceae</taxon>
        <taxon>Coleofasciculus</taxon>
    </lineage>
</organism>
<evidence type="ECO:0000313" key="2">
    <source>
        <dbReference type="Proteomes" id="UP000003835"/>
    </source>
</evidence>
<reference evidence="1 2" key="1">
    <citation type="submission" date="2008-07" db="EMBL/GenBank/DDBJ databases">
        <authorList>
            <person name="Tandeau de Marsac N."/>
            <person name="Ferriera S."/>
            <person name="Johnson J."/>
            <person name="Kravitz S."/>
            <person name="Beeson K."/>
            <person name="Sutton G."/>
            <person name="Rogers Y.-H."/>
            <person name="Friedman R."/>
            <person name="Frazier M."/>
            <person name="Venter J.C."/>
        </authorList>
    </citation>
    <scope>NUCLEOTIDE SEQUENCE [LARGE SCALE GENOMIC DNA]</scope>
    <source>
        <strain evidence="1 2">PCC 7420</strain>
    </source>
</reference>
<keyword evidence="2" id="KW-1185">Reference proteome</keyword>
<dbReference type="Proteomes" id="UP000003835">
    <property type="component" value="Unassembled WGS sequence"/>
</dbReference>
<proteinExistence type="predicted"/>
<dbReference type="EMBL" id="DS989846">
    <property type="protein sequence ID" value="EDX76612.1"/>
    <property type="molecule type" value="Genomic_DNA"/>
</dbReference>
<accession>B4VNJ5</accession>
<gene>
    <name evidence="1" type="ORF">MC7420_4868</name>
</gene>
<protein>
    <submittedName>
        <fullName evidence="1">Uncharacterized protein</fullName>
    </submittedName>
</protein>
<dbReference type="STRING" id="118168.MC7420_4868"/>
<evidence type="ECO:0000313" key="1">
    <source>
        <dbReference type="EMBL" id="EDX76612.1"/>
    </source>
</evidence>
<dbReference type="HOGENOM" id="CLU_2022772_0_0_3"/>
<dbReference type="AlphaFoldDB" id="B4VNJ5"/>
<name>B4VNJ5_9CYAN</name>